<dbReference type="Gene3D" id="3.40.630.10">
    <property type="entry name" value="Zn peptidases"/>
    <property type="match status" value="1"/>
</dbReference>
<reference evidence="9" key="1">
    <citation type="submission" date="2020-08" db="EMBL/GenBank/DDBJ databases">
        <title>Hyunsoonleella sp. strain SJ7 genome sequencing and assembly.</title>
        <authorList>
            <person name="Kim I."/>
        </authorList>
    </citation>
    <scope>NUCLEOTIDE SEQUENCE</scope>
    <source>
        <strain evidence="9">SJ7</strain>
    </source>
</reference>
<name>A0A923HD72_9FLAO</name>
<dbReference type="CDD" id="cd06239">
    <property type="entry name" value="M14-like"/>
    <property type="match status" value="1"/>
</dbReference>
<evidence type="ECO:0000256" key="5">
    <source>
        <dbReference type="ARBA" id="ARBA00022833"/>
    </source>
</evidence>
<feature type="domain" description="Peptidase M14" evidence="8">
    <location>
        <begin position="18"/>
        <end position="271"/>
    </location>
</feature>
<evidence type="ECO:0000256" key="6">
    <source>
        <dbReference type="ARBA" id="ARBA00023049"/>
    </source>
</evidence>
<dbReference type="GO" id="GO:0006508">
    <property type="term" value="P:proteolysis"/>
    <property type="evidence" value="ECO:0007669"/>
    <property type="project" value="UniProtKB-KW"/>
</dbReference>
<keyword evidence="6" id="KW-0482">Metalloprotease</keyword>
<evidence type="ECO:0000256" key="7">
    <source>
        <dbReference type="PROSITE-ProRule" id="PRU01379"/>
    </source>
</evidence>
<evidence type="ECO:0000313" key="10">
    <source>
        <dbReference type="Proteomes" id="UP000656244"/>
    </source>
</evidence>
<dbReference type="Proteomes" id="UP000656244">
    <property type="component" value="Unassembled WGS sequence"/>
</dbReference>
<feature type="active site" description="Proton donor/acceptor" evidence="7">
    <location>
        <position position="243"/>
    </location>
</feature>
<dbReference type="PANTHER" id="PTHR11705:SF143">
    <property type="entry name" value="SLL0236 PROTEIN"/>
    <property type="match status" value="1"/>
</dbReference>
<comment type="similarity">
    <text evidence="2 7">Belongs to the peptidase M14 family.</text>
</comment>
<accession>A0A923HD72</accession>
<dbReference type="PROSITE" id="PS52035">
    <property type="entry name" value="PEPTIDASE_M14"/>
    <property type="match status" value="1"/>
</dbReference>
<keyword evidence="3" id="KW-0645">Protease</keyword>
<keyword evidence="5" id="KW-0862">Zinc</keyword>
<organism evidence="9 10">
    <name type="scientific">Hyunsoonleella aquatilis</name>
    <dbReference type="NCBI Taxonomy" id="2762758"/>
    <lineage>
        <taxon>Bacteria</taxon>
        <taxon>Pseudomonadati</taxon>
        <taxon>Bacteroidota</taxon>
        <taxon>Flavobacteriia</taxon>
        <taxon>Flavobacteriales</taxon>
        <taxon>Flavobacteriaceae</taxon>
    </lineage>
</organism>
<sequence length="383" mass="43361">MDNIGIQSIYNLNKEKSLFHRYITNEKIAPLLKKVKSKAEVREIGKSVLNDSIYAITIGKGPKRVLMWSQMHGNESTTTKAIFDFLNTCLAENKLTDTILESCTLCIIPILNPDGAKAYTRVNANEIDLNRDAQQRSQPESVALRKVFETFKPDFCFNLHGQRTIFSAGKAKKSAIVSFLSPAQDEACSVTPNRKIAMEIIAEMNRNLQEIIPNHVGVYDDAFNLNCVGDTFQSENIPTILFEAGHFPDDYAREKTRELIYLSYMTALHHIATNDLKGDNYEAYFDIPENEKLFYDVIIRNAKTFENEEITDIGIQFEERLMVSEVKFVPIVKKVENLSGFHGHKELDANGAVVLGENDEMLKVGNENVCVKLNNEEIAFFSK</sequence>
<evidence type="ECO:0000256" key="1">
    <source>
        <dbReference type="ARBA" id="ARBA00001947"/>
    </source>
</evidence>
<evidence type="ECO:0000313" key="9">
    <source>
        <dbReference type="EMBL" id="MBC3758996.1"/>
    </source>
</evidence>
<dbReference type="RefSeq" id="WP_186562394.1">
    <property type="nucleotide sequence ID" value="NZ_JACNMF010000003.1"/>
</dbReference>
<dbReference type="PANTHER" id="PTHR11705">
    <property type="entry name" value="PROTEASE FAMILY M14 CARBOXYPEPTIDASE A,B"/>
    <property type="match status" value="1"/>
</dbReference>
<dbReference type="AlphaFoldDB" id="A0A923HD72"/>
<comment type="caution">
    <text evidence="9">The sequence shown here is derived from an EMBL/GenBank/DDBJ whole genome shotgun (WGS) entry which is preliminary data.</text>
</comment>
<keyword evidence="4" id="KW-0378">Hydrolase</keyword>
<keyword evidence="10" id="KW-1185">Reference proteome</keyword>
<dbReference type="GO" id="GO:0005615">
    <property type="term" value="C:extracellular space"/>
    <property type="evidence" value="ECO:0007669"/>
    <property type="project" value="TreeGrafter"/>
</dbReference>
<gene>
    <name evidence="9" type="ORF">H7U19_11305</name>
</gene>
<evidence type="ECO:0000256" key="3">
    <source>
        <dbReference type="ARBA" id="ARBA00022670"/>
    </source>
</evidence>
<dbReference type="GO" id="GO:0008270">
    <property type="term" value="F:zinc ion binding"/>
    <property type="evidence" value="ECO:0007669"/>
    <property type="project" value="InterPro"/>
</dbReference>
<evidence type="ECO:0000256" key="4">
    <source>
        <dbReference type="ARBA" id="ARBA00022801"/>
    </source>
</evidence>
<evidence type="ECO:0000256" key="2">
    <source>
        <dbReference type="ARBA" id="ARBA00005988"/>
    </source>
</evidence>
<proteinExistence type="inferred from homology"/>
<dbReference type="GO" id="GO:0004181">
    <property type="term" value="F:metallocarboxypeptidase activity"/>
    <property type="evidence" value="ECO:0007669"/>
    <property type="project" value="InterPro"/>
</dbReference>
<evidence type="ECO:0000259" key="8">
    <source>
        <dbReference type="PROSITE" id="PS52035"/>
    </source>
</evidence>
<dbReference type="Pfam" id="PF00246">
    <property type="entry name" value="Peptidase_M14"/>
    <property type="match status" value="1"/>
</dbReference>
<comment type="cofactor">
    <cofactor evidence="1">
        <name>Zn(2+)</name>
        <dbReference type="ChEBI" id="CHEBI:29105"/>
    </cofactor>
</comment>
<dbReference type="EMBL" id="JACNMF010000003">
    <property type="protein sequence ID" value="MBC3758996.1"/>
    <property type="molecule type" value="Genomic_DNA"/>
</dbReference>
<protein>
    <submittedName>
        <fullName evidence="9">Peptidase M14</fullName>
    </submittedName>
</protein>
<dbReference type="SUPFAM" id="SSF53187">
    <property type="entry name" value="Zn-dependent exopeptidases"/>
    <property type="match status" value="1"/>
</dbReference>
<dbReference type="InterPro" id="IPR000834">
    <property type="entry name" value="Peptidase_M14"/>
</dbReference>